<evidence type="ECO:0000256" key="1">
    <source>
        <dbReference type="ARBA" id="ARBA00008857"/>
    </source>
</evidence>
<dbReference type="GO" id="GO:0003677">
    <property type="term" value="F:DNA binding"/>
    <property type="evidence" value="ECO:0007669"/>
    <property type="project" value="UniProtKB-UniRule"/>
</dbReference>
<proteinExistence type="inferred from homology"/>
<evidence type="ECO:0000256" key="5">
    <source>
        <dbReference type="PROSITE-ProRule" id="PRU01248"/>
    </source>
</evidence>
<keyword evidence="3 5" id="KW-0238">DNA-binding</keyword>
<sequence>MENNKNIEMNMVRERSLKLPTVTDEMYKQCNSENRDMIEEFFDSKPQLSPDSRKQYWSALKQFAYWVYTSCNDKPLYKIKKRDFTRYMSYLTNRGMSSSGLKFKKSACSSLCNYILDNVADDSDEYELFRNFTTAFKDIPLNYVYEKIPISETEYEKLKEVLLADENYMALAWVVCAFNCGARRGGIVQFKVDCIKDGIPEGKSYVLSNKVREKGRSKDGKICQYMLNQECIDYINLWLEHRGYEHEYIFTTKYDGKIKMASKEWVNGVCSDILSDILGRRINPHLFKASAATHLLSKGKDIKLVSKYVCQHNDISTTQKFYDLRPDEGMDNLFD</sequence>
<name>A0A8S5RFJ2_9VIRU</name>
<dbReference type="EMBL" id="BK059101">
    <property type="protein sequence ID" value="DAE29931.1"/>
    <property type="molecule type" value="Genomic_DNA"/>
</dbReference>
<evidence type="ECO:0000256" key="3">
    <source>
        <dbReference type="ARBA" id="ARBA00023125"/>
    </source>
</evidence>
<evidence type="ECO:0000313" key="8">
    <source>
        <dbReference type="EMBL" id="DAE29931.1"/>
    </source>
</evidence>
<reference evidence="8" key="1">
    <citation type="journal article" date="2021" name="Proc. Natl. Acad. Sci. U.S.A.">
        <title>A Catalog of Tens of Thousands of Viruses from Human Metagenomes Reveals Hidden Associations with Chronic Diseases.</title>
        <authorList>
            <person name="Tisza M.J."/>
            <person name="Buck C.B."/>
        </authorList>
    </citation>
    <scope>NUCLEOTIDE SEQUENCE</scope>
    <source>
        <strain evidence="8">CtE0n6</strain>
    </source>
</reference>
<dbReference type="InterPro" id="IPR044068">
    <property type="entry name" value="CB"/>
</dbReference>
<dbReference type="InterPro" id="IPR050090">
    <property type="entry name" value="Tyrosine_recombinase_XerCD"/>
</dbReference>
<dbReference type="GO" id="GO:0015074">
    <property type="term" value="P:DNA integration"/>
    <property type="evidence" value="ECO:0007669"/>
    <property type="project" value="UniProtKB-KW"/>
</dbReference>
<dbReference type="Gene3D" id="1.10.150.130">
    <property type="match status" value="1"/>
</dbReference>
<dbReference type="InterPro" id="IPR004107">
    <property type="entry name" value="Integrase_SAM-like_N"/>
</dbReference>
<dbReference type="InterPro" id="IPR002104">
    <property type="entry name" value="Integrase_catalytic"/>
</dbReference>
<dbReference type="InterPro" id="IPR010998">
    <property type="entry name" value="Integrase_recombinase_N"/>
</dbReference>
<dbReference type="PANTHER" id="PTHR30349:SF64">
    <property type="entry name" value="PROPHAGE INTEGRASE INTD-RELATED"/>
    <property type="match status" value="1"/>
</dbReference>
<dbReference type="Gene3D" id="1.10.443.10">
    <property type="entry name" value="Intergrase catalytic core"/>
    <property type="match status" value="1"/>
</dbReference>
<comment type="similarity">
    <text evidence="1">Belongs to the 'phage' integrase family.</text>
</comment>
<evidence type="ECO:0000256" key="4">
    <source>
        <dbReference type="ARBA" id="ARBA00023172"/>
    </source>
</evidence>
<organism evidence="8">
    <name type="scientific">virus sp. ctE0n6</name>
    <dbReference type="NCBI Taxonomy" id="2827985"/>
    <lineage>
        <taxon>Viruses</taxon>
    </lineage>
</organism>
<dbReference type="Pfam" id="PF13495">
    <property type="entry name" value="Phage_int_SAM_4"/>
    <property type="match status" value="1"/>
</dbReference>
<dbReference type="InterPro" id="IPR013762">
    <property type="entry name" value="Integrase-like_cat_sf"/>
</dbReference>
<dbReference type="PANTHER" id="PTHR30349">
    <property type="entry name" value="PHAGE INTEGRASE-RELATED"/>
    <property type="match status" value="1"/>
</dbReference>
<evidence type="ECO:0000256" key="2">
    <source>
        <dbReference type="ARBA" id="ARBA00022908"/>
    </source>
</evidence>
<keyword evidence="2" id="KW-0229">DNA integration</keyword>
<accession>A0A8S5RFJ2</accession>
<dbReference type="CDD" id="cd00397">
    <property type="entry name" value="DNA_BRE_C"/>
    <property type="match status" value="1"/>
</dbReference>
<dbReference type="PROSITE" id="PS51900">
    <property type="entry name" value="CB"/>
    <property type="match status" value="1"/>
</dbReference>
<dbReference type="GO" id="GO:0006310">
    <property type="term" value="P:DNA recombination"/>
    <property type="evidence" value="ECO:0007669"/>
    <property type="project" value="UniProtKB-KW"/>
</dbReference>
<feature type="domain" description="Tyr recombinase" evidence="6">
    <location>
        <begin position="145"/>
        <end position="335"/>
    </location>
</feature>
<evidence type="ECO:0000259" key="6">
    <source>
        <dbReference type="PROSITE" id="PS51898"/>
    </source>
</evidence>
<dbReference type="PROSITE" id="PS51898">
    <property type="entry name" value="TYR_RECOMBINASE"/>
    <property type="match status" value="1"/>
</dbReference>
<dbReference type="Pfam" id="PF00589">
    <property type="entry name" value="Phage_integrase"/>
    <property type="match status" value="1"/>
</dbReference>
<dbReference type="SUPFAM" id="SSF56349">
    <property type="entry name" value="DNA breaking-rejoining enzymes"/>
    <property type="match status" value="1"/>
</dbReference>
<keyword evidence="4" id="KW-0233">DNA recombination</keyword>
<protein>
    <submittedName>
        <fullName evidence="8">SITE SPECIFIC RECOMBINASE XERD</fullName>
    </submittedName>
</protein>
<feature type="domain" description="Core-binding (CB)" evidence="7">
    <location>
        <begin position="32"/>
        <end position="116"/>
    </location>
</feature>
<dbReference type="InterPro" id="IPR011010">
    <property type="entry name" value="DNA_brk_join_enz"/>
</dbReference>
<evidence type="ECO:0000259" key="7">
    <source>
        <dbReference type="PROSITE" id="PS51900"/>
    </source>
</evidence>